<evidence type="ECO:0000313" key="1">
    <source>
        <dbReference type="EMBL" id="JAD73048.1"/>
    </source>
</evidence>
<reference evidence="1" key="2">
    <citation type="journal article" date="2015" name="Data Brief">
        <title>Shoot transcriptome of the giant reed, Arundo donax.</title>
        <authorList>
            <person name="Barrero R.A."/>
            <person name="Guerrero F.D."/>
            <person name="Moolhuijzen P."/>
            <person name="Goolsby J.A."/>
            <person name="Tidwell J."/>
            <person name="Bellgard S.E."/>
            <person name="Bellgard M.I."/>
        </authorList>
    </citation>
    <scope>NUCLEOTIDE SEQUENCE</scope>
    <source>
        <tissue evidence="1">Shoot tissue taken approximately 20 cm above the soil surface</tissue>
    </source>
</reference>
<sequence>MVPPMLFTFSIKVCKPVKFTIVEGIKSVRILCATSRQTSFSRLPISLGMEPVSLLF</sequence>
<organism evidence="1">
    <name type="scientific">Arundo donax</name>
    <name type="common">Giant reed</name>
    <name type="synonym">Donax arundinaceus</name>
    <dbReference type="NCBI Taxonomy" id="35708"/>
    <lineage>
        <taxon>Eukaryota</taxon>
        <taxon>Viridiplantae</taxon>
        <taxon>Streptophyta</taxon>
        <taxon>Embryophyta</taxon>
        <taxon>Tracheophyta</taxon>
        <taxon>Spermatophyta</taxon>
        <taxon>Magnoliopsida</taxon>
        <taxon>Liliopsida</taxon>
        <taxon>Poales</taxon>
        <taxon>Poaceae</taxon>
        <taxon>PACMAD clade</taxon>
        <taxon>Arundinoideae</taxon>
        <taxon>Arundineae</taxon>
        <taxon>Arundo</taxon>
    </lineage>
</organism>
<reference evidence="1" key="1">
    <citation type="submission" date="2014-09" db="EMBL/GenBank/DDBJ databases">
        <authorList>
            <person name="Magalhaes I.L.F."/>
            <person name="Oliveira U."/>
            <person name="Santos F.R."/>
            <person name="Vidigal T.H.D.A."/>
            <person name="Brescovit A.D."/>
            <person name="Santos A.J."/>
        </authorList>
    </citation>
    <scope>NUCLEOTIDE SEQUENCE</scope>
    <source>
        <tissue evidence="1">Shoot tissue taken approximately 20 cm above the soil surface</tissue>
    </source>
</reference>
<dbReference type="AlphaFoldDB" id="A0A0A9CF19"/>
<accession>A0A0A9CF19</accession>
<name>A0A0A9CF19_ARUDO</name>
<dbReference type="EMBL" id="GBRH01224847">
    <property type="protein sequence ID" value="JAD73048.1"/>
    <property type="molecule type" value="Transcribed_RNA"/>
</dbReference>
<protein>
    <submittedName>
        <fullName evidence="1">Uncharacterized protein</fullName>
    </submittedName>
</protein>
<proteinExistence type="predicted"/>